<dbReference type="Proteomes" id="UP000634136">
    <property type="component" value="Unassembled WGS sequence"/>
</dbReference>
<gene>
    <name evidence="1" type="ORF">G2W53_006405</name>
</gene>
<name>A0A834X3L0_9FABA</name>
<proteinExistence type="predicted"/>
<sequence>MALIYRNVRGKGDKRRQATKGITVNTWMLEVFLKLSPKLGLQILVLADNGKTVVQLC</sequence>
<keyword evidence="2" id="KW-1185">Reference proteome</keyword>
<accession>A0A834X3L0</accession>
<evidence type="ECO:0000313" key="1">
    <source>
        <dbReference type="EMBL" id="KAF7837923.1"/>
    </source>
</evidence>
<evidence type="ECO:0000313" key="2">
    <source>
        <dbReference type="Proteomes" id="UP000634136"/>
    </source>
</evidence>
<dbReference type="AlphaFoldDB" id="A0A834X3L0"/>
<comment type="caution">
    <text evidence="1">The sequence shown here is derived from an EMBL/GenBank/DDBJ whole genome shotgun (WGS) entry which is preliminary data.</text>
</comment>
<organism evidence="1 2">
    <name type="scientific">Senna tora</name>
    <dbReference type="NCBI Taxonomy" id="362788"/>
    <lineage>
        <taxon>Eukaryota</taxon>
        <taxon>Viridiplantae</taxon>
        <taxon>Streptophyta</taxon>
        <taxon>Embryophyta</taxon>
        <taxon>Tracheophyta</taxon>
        <taxon>Spermatophyta</taxon>
        <taxon>Magnoliopsida</taxon>
        <taxon>eudicotyledons</taxon>
        <taxon>Gunneridae</taxon>
        <taxon>Pentapetalae</taxon>
        <taxon>rosids</taxon>
        <taxon>fabids</taxon>
        <taxon>Fabales</taxon>
        <taxon>Fabaceae</taxon>
        <taxon>Caesalpinioideae</taxon>
        <taxon>Cassia clade</taxon>
        <taxon>Senna</taxon>
    </lineage>
</organism>
<protein>
    <submittedName>
        <fullName evidence="1">Uncharacterized protein</fullName>
    </submittedName>
</protein>
<dbReference type="EMBL" id="JAAIUW010000003">
    <property type="protein sequence ID" value="KAF7837923.1"/>
    <property type="molecule type" value="Genomic_DNA"/>
</dbReference>
<reference evidence="1" key="1">
    <citation type="submission" date="2020-09" db="EMBL/GenBank/DDBJ databases">
        <title>Genome-Enabled Discovery of Anthraquinone Biosynthesis in Senna tora.</title>
        <authorList>
            <person name="Kang S.-H."/>
            <person name="Pandey R.P."/>
            <person name="Lee C.-M."/>
            <person name="Sim J.-S."/>
            <person name="Jeong J.-T."/>
            <person name="Choi B.-S."/>
            <person name="Jung M."/>
            <person name="Ginzburg D."/>
            <person name="Zhao K."/>
            <person name="Won S.Y."/>
            <person name="Oh T.-J."/>
            <person name="Yu Y."/>
            <person name="Kim N.-H."/>
            <person name="Lee O.R."/>
            <person name="Lee T.-H."/>
            <person name="Bashyal P."/>
            <person name="Kim T.-S."/>
            <person name="Lee W.-H."/>
            <person name="Kawkins C."/>
            <person name="Kim C.-K."/>
            <person name="Kim J.S."/>
            <person name="Ahn B.O."/>
            <person name="Rhee S.Y."/>
            <person name="Sohng J.K."/>
        </authorList>
    </citation>
    <scope>NUCLEOTIDE SEQUENCE</scope>
    <source>
        <tissue evidence="1">Leaf</tissue>
    </source>
</reference>